<feature type="signal peptide" evidence="1">
    <location>
        <begin position="1"/>
        <end position="20"/>
    </location>
</feature>
<sequence length="399" mass="40803">MNENRIAVITFVACVAAANAGWLQGPSAHIIQGPSSKTTLIGPEGSIISAHAPGGQIVHEEHPGVIAHAAPVYGHISPVVSHSAPVVAHAAHAAPATVVAHSSAYGHEGVLIAGPSGQISTGYAAHAVPASVHAYGAAGYGHEGQYVPDHLESLYDDGSYKPHIFYLAILFMNISYGAVLPQQRMATNIEGPSSQSRIVGPDGSVIMADNPGGRIIHQETLGVFEPVGRFVGPQLLNPTASGQLAHKAIDAAILGPSIGAAQDTHSIDHGTEIGAVYAADNIISAHAPGGQIVHEEHPGVIAHAAPVYGHVAPVVAHSVPVVAHAASATVIAHSSAYGHEGVLVAGPSGQISTGYSAHAVPASVHAYGAVGYGHEGQYVPDHIESLYDDGSYKPHVYHH</sequence>
<evidence type="ECO:0000256" key="1">
    <source>
        <dbReference type="SAM" id="SignalP"/>
    </source>
</evidence>
<proteinExistence type="predicted"/>
<dbReference type="Proteomes" id="UP000030742">
    <property type="component" value="Unassembled WGS sequence"/>
</dbReference>
<dbReference type="EMBL" id="KB631710">
    <property type="protein sequence ID" value="ERL85535.1"/>
    <property type="molecule type" value="Genomic_DNA"/>
</dbReference>
<accession>U4U6F3</accession>
<gene>
    <name evidence="2" type="ORF">D910_02954</name>
</gene>
<evidence type="ECO:0000313" key="2">
    <source>
        <dbReference type="EMBL" id="ERL85535.1"/>
    </source>
</evidence>
<dbReference type="OrthoDB" id="6748340at2759"/>
<organism evidence="2 3">
    <name type="scientific">Dendroctonus ponderosae</name>
    <name type="common">Mountain pine beetle</name>
    <dbReference type="NCBI Taxonomy" id="77166"/>
    <lineage>
        <taxon>Eukaryota</taxon>
        <taxon>Metazoa</taxon>
        <taxon>Ecdysozoa</taxon>
        <taxon>Arthropoda</taxon>
        <taxon>Hexapoda</taxon>
        <taxon>Insecta</taxon>
        <taxon>Pterygota</taxon>
        <taxon>Neoptera</taxon>
        <taxon>Endopterygota</taxon>
        <taxon>Coleoptera</taxon>
        <taxon>Polyphaga</taxon>
        <taxon>Cucujiformia</taxon>
        <taxon>Curculionidae</taxon>
        <taxon>Scolytinae</taxon>
        <taxon>Dendroctonus</taxon>
    </lineage>
</organism>
<keyword evidence="1" id="KW-0732">Signal</keyword>
<dbReference type="AlphaFoldDB" id="U4U6F3"/>
<feature type="chain" id="PRO_5004655950" evidence="1">
    <location>
        <begin position="21"/>
        <end position="399"/>
    </location>
</feature>
<reference evidence="2 3" key="1">
    <citation type="journal article" date="2013" name="Genome Biol.">
        <title>Draft genome of the mountain pine beetle, Dendroctonus ponderosae Hopkins, a major forest pest.</title>
        <authorList>
            <person name="Keeling C.I."/>
            <person name="Yuen M.M."/>
            <person name="Liao N.Y."/>
            <person name="Docking T.R."/>
            <person name="Chan S.K."/>
            <person name="Taylor G.A."/>
            <person name="Palmquist D.L."/>
            <person name="Jackman S.D."/>
            <person name="Nguyen A."/>
            <person name="Li M."/>
            <person name="Henderson H."/>
            <person name="Janes J.K."/>
            <person name="Zhao Y."/>
            <person name="Pandoh P."/>
            <person name="Moore R."/>
            <person name="Sperling F.A."/>
            <person name="Huber D.P."/>
            <person name="Birol I."/>
            <person name="Jones S.J."/>
            <person name="Bohlmann J."/>
        </authorList>
    </citation>
    <scope>NUCLEOTIDE SEQUENCE</scope>
</reference>
<dbReference type="STRING" id="77166.U4U6F3"/>
<name>U4U6F3_DENPD</name>
<protein>
    <submittedName>
        <fullName evidence="2">Uncharacterized protein</fullName>
    </submittedName>
</protein>
<evidence type="ECO:0000313" key="3">
    <source>
        <dbReference type="Proteomes" id="UP000030742"/>
    </source>
</evidence>